<protein>
    <submittedName>
        <fullName evidence="6">TRAP transporter substrate-binding protein</fullName>
    </submittedName>
</protein>
<comment type="similarity">
    <text evidence="2">Belongs to the bacterial solute-binding protein 7 family.</text>
</comment>
<feature type="chain" id="PRO_5038666839" evidence="5">
    <location>
        <begin position="22"/>
        <end position="345"/>
    </location>
</feature>
<reference evidence="6 7" key="1">
    <citation type="submission" date="2020-04" db="EMBL/GenBank/DDBJ databases">
        <title>Genome sequencing of novel species.</title>
        <authorList>
            <person name="Heo J."/>
            <person name="Kim S.-J."/>
            <person name="Kim J.-S."/>
            <person name="Hong S.-B."/>
            <person name="Kwon S.-W."/>
        </authorList>
    </citation>
    <scope>NUCLEOTIDE SEQUENCE [LARGE SCALE GENOMIC DNA]</scope>
    <source>
        <strain evidence="6 7">MFER-1</strain>
    </source>
</reference>
<keyword evidence="3" id="KW-0813">Transport</keyword>
<dbReference type="Gene3D" id="3.40.190.170">
    <property type="entry name" value="Bacterial extracellular solute-binding protein, family 7"/>
    <property type="match status" value="1"/>
</dbReference>
<dbReference type="KEGG" id="cheb:HH215_27335"/>
<keyword evidence="4 5" id="KW-0732">Signal</keyword>
<evidence type="ECO:0000313" key="7">
    <source>
        <dbReference type="Proteomes" id="UP000502248"/>
    </source>
</evidence>
<dbReference type="EMBL" id="CP051680">
    <property type="protein sequence ID" value="QJD86514.1"/>
    <property type="molecule type" value="Genomic_DNA"/>
</dbReference>
<accession>A0A7Z2VNW0</accession>
<proteinExistence type="inferred from homology"/>
<name>A0A7Z2VNW0_9BACL</name>
<evidence type="ECO:0000256" key="1">
    <source>
        <dbReference type="ARBA" id="ARBA00004196"/>
    </source>
</evidence>
<dbReference type="PIRSF" id="PIRSF006470">
    <property type="entry name" value="DctB"/>
    <property type="match status" value="1"/>
</dbReference>
<evidence type="ECO:0000256" key="2">
    <source>
        <dbReference type="ARBA" id="ARBA00009023"/>
    </source>
</evidence>
<dbReference type="InterPro" id="IPR038404">
    <property type="entry name" value="TRAP_DctP_sf"/>
</dbReference>
<dbReference type="CDD" id="cd13603">
    <property type="entry name" value="PBP2_TRAP_Siap_TeaA_like"/>
    <property type="match status" value="1"/>
</dbReference>
<dbReference type="Proteomes" id="UP000502248">
    <property type="component" value="Chromosome"/>
</dbReference>
<feature type="signal peptide" evidence="5">
    <location>
        <begin position="1"/>
        <end position="21"/>
    </location>
</feature>
<sequence length="345" mass="37905">MFKKSIAVTMMIVLLFVSAVACGKNEGNSANPSASSGSTNAGSSDKVVKLRLGHITGETDAWHKGALKFAELVKEKSNGSVEVEIYPSSTLGNDRDLIEGMQLGSVDFALVAGVLSNFYEPYSILELPYLFRDNDHLQKVLYGEVGEKLKQDLLANAQIRGLEFWVRGPRELTASRKIEKVEDLKGLKVRVPEIPASIAAWKAMGASPTPMAFGEVYSSLQTGVIDGQENPIAFMASNKIQEVQKYLMMTNHVYGYVQLTMSDITYQKLSKDQQKAVEEAAKEATTFENELVAKQDVELLEGLKKGGMEVIELDTAPFMEKAKTVHAEFAGKYGQELYDSIVNTK</sequence>
<evidence type="ECO:0000256" key="3">
    <source>
        <dbReference type="ARBA" id="ARBA00022448"/>
    </source>
</evidence>
<dbReference type="AlphaFoldDB" id="A0A7Z2VNW0"/>
<dbReference type="NCBIfam" id="TIGR00787">
    <property type="entry name" value="dctP"/>
    <property type="match status" value="1"/>
</dbReference>
<keyword evidence="7" id="KW-1185">Reference proteome</keyword>
<dbReference type="GO" id="GO:0055085">
    <property type="term" value="P:transmembrane transport"/>
    <property type="evidence" value="ECO:0007669"/>
    <property type="project" value="InterPro"/>
</dbReference>
<dbReference type="PANTHER" id="PTHR33376:SF4">
    <property type="entry name" value="SIALIC ACID-BINDING PERIPLASMIC PROTEIN SIAP"/>
    <property type="match status" value="1"/>
</dbReference>
<dbReference type="GO" id="GO:0030288">
    <property type="term" value="C:outer membrane-bounded periplasmic space"/>
    <property type="evidence" value="ECO:0007669"/>
    <property type="project" value="InterPro"/>
</dbReference>
<gene>
    <name evidence="6" type="ORF">HH215_27335</name>
</gene>
<dbReference type="NCBIfam" id="NF037995">
    <property type="entry name" value="TRAP_S1"/>
    <property type="match status" value="1"/>
</dbReference>
<evidence type="ECO:0000256" key="4">
    <source>
        <dbReference type="ARBA" id="ARBA00022729"/>
    </source>
</evidence>
<dbReference type="PANTHER" id="PTHR33376">
    <property type="match status" value="1"/>
</dbReference>
<organism evidence="6 7">
    <name type="scientific">Cohnella herbarum</name>
    <dbReference type="NCBI Taxonomy" id="2728023"/>
    <lineage>
        <taxon>Bacteria</taxon>
        <taxon>Bacillati</taxon>
        <taxon>Bacillota</taxon>
        <taxon>Bacilli</taxon>
        <taxon>Bacillales</taxon>
        <taxon>Paenibacillaceae</taxon>
        <taxon>Cohnella</taxon>
    </lineage>
</organism>
<evidence type="ECO:0000256" key="5">
    <source>
        <dbReference type="SAM" id="SignalP"/>
    </source>
</evidence>
<dbReference type="InterPro" id="IPR004682">
    <property type="entry name" value="TRAP_DctP"/>
</dbReference>
<dbReference type="Pfam" id="PF03480">
    <property type="entry name" value="DctP"/>
    <property type="match status" value="1"/>
</dbReference>
<dbReference type="InterPro" id="IPR018389">
    <property type="entry name" value="DctP_fam"/>
</dbReference>
<dbReference type="PROSITE" id="PS51257">
    <property type="entry name" value="PROKAR_LIPOPROTEIN"/>
    <property type="match status" value="1"/>
</dbReference>
<dbReference type="RefSeq" id="WP_169282763.1">
    <property type="nucleotide sequence ID" value="NZ_CP051680.1"/>
</dbReference>
<comment type="subcellular location">
    <subcellularLocation>
        <location evidence="1">Cell envelope</location>
    </subcellularLocation>
</comment>
<evidence type="ECO:0000313" key="6">
    <source>
        <dbReference type="EMBL" id="QJD86514.1"/>
    </source>
</evidence>